<dbReference type="InParanoid" id="A0A2K1JR16"/>
<reference evidence="5" key="3">
    <citation type="submission" date="2020-12" db="UniProtKB">
        <authorList>
            <consortium name="EnsemblPlants"/>
        </authorList>
    </citation>
    <scope>IDENTIFICATION</scope>
</reference>
<dbReference type="Gramene" id="Pp3c12_16200V3.1">
    <property type="protein sequence ID" value="PAC:32972100.CDS.1"/>
    <property type="gene ID" value="Pp3c12_16200"/>
</dbReference>
<feature type="region of interest" description="Disordered" evidence="1">
    <location>
        <begin position="124"/>
        <end position="150"/>
    </location>
</feature>
<dbReference type="EnsemblPlants" id="Pp3c12_16200V3.1">
    <property type="protein sequence ID" value="PAC:32972100.CDS.1"/>
    <property type="gene ID" value="Pp3c12_16200"/>
</dbReference>
<dbReference type="Proteomes" id="UP000006727">
    <property type="component" value="Chromosome 12"/>
</dbReference>
<reference evidence="4 6" key="1">
    <citation type="journal article" date="2008" name="Science">
        <title>The Physcomitrella genome reveals evolutionary insights into the conquest of land by plants.</title>
        <authorList>
            <person name="Rensing S."/>
            <person name="Lang D."/>
            <person name="Zimmer A."/>
            <person name="Terry A."/>
            <person name="Salamov A."/>
            <person name="Shapiro H."/>
            <person name="Nishiyama T."/>
            <person name="Perroud P.-F."/>
            <person name="Lindquist E."/>
            <person name="Kamisugi Y."/>
            <person name="Tanahashi T."/>
            <person name="Sakakibara K."/>
            <person name="Fujita T."/>
            <person name="Oishi K."/>
            <person name="Shin-I T."/>
            <person name="Kuroki Y."/>
            <person name="Toyoda A."/>
            <person name="Suzuki Y."/>
            <person name="Hashimoto A."/>
            <person name="Yamaguchi K."/>
            <person name="Sugano A."/>
            <person name="Kohara Y."/>
            <person name="Fujiyama A."/>
            <person name="Anterola A."/>
            <person name="Aoki S."/>
            <person name="Ashton N."/>
            <person name="Barbazuk W.B."/>
            <person name="Barker E."/>
            <person name="Bennetzen J."/>
            <person name="Bezanilla M."/>
            <person name="Blankenship R."/>
            <person name="Cho S.H."/>
            <person name="Dutcher S."/>
            <person name="Estelle M."/>
            <person name="Fawcett J.A."/>
            <person name="Gundlach H."/>
            <person name="Hanada K."/>
            <person name="Heyl A."/>
            <person name="Hicks K.A."/>
            <person name="Hugh J."/>
            <person name="Lohr M."/>
            <person name="Mayer K."/>
            <person name="Melkozernov A."/>
            <person name="Murata T."/>
            <person name="Nelson D."/>
            <person name="Pils B."/>
            <person name="Prigge M."/>
            <person name="Reiss B."/>
            <person name="Renner T."/>
            <person name="Rombauts S."/>
            <person name="Rushton P."/>
            <person name="Sanderfoot A."/>
            <person name="Schween G."/>
            <person name="Shiu S.-H."/>
            <person name="Stueber K."/>
            <person name="Theodoulou F.L."/>
            <person name="Tu H."/>
            <person name="Van de Peer Y."/>
            <person name="Verrier P.J."/>
            <person name="Waters E."/>
            <person name="Wood A."/>
            <person name="Yang L."/>
            <person name="Cove D."/>
            <person name="Cuming A."/>
            <person name="Hasebe M."/>
            <person name="Lucas S."/>
            <person name="Mishler D.B."/>
            <person name="Reski R."/>
            <person name="Grigoriev I."/>
            <person name="Quatrano R.S."/>
            <person name="Boore J.L."/>
        </authorList>
    </citation>
    <scope>NUCLEOTIDE SEQUENCE [LARGE SCALE GENOMIC DNA]</scope>
    <source>
        <strain evidence="5 6">cv. Gransden 2004</strain>
    </source>
</reference>
<protein>
    <submittedName>
        <fullName evidence="4 5">Uncharacterized protein</fullName>
    </submittedName>
</protein>
<evidence type="ECO:0000313" key="4">
    <source>
        <dbReference type="EMBL" id="PNR43977.1"/>
    </source>
</evidence>
<accession>A0A2K1JR16</accession>
<evidence type="ECO:0000313" key="2">
    <source>
        <dbReference type="EMBL" id="PNR43975.1"/>
    </source>
</evidence>
<dbReference type="EMBL" id="ABEU02000012">
    <property type="protein sequence ID" value="PNR43975.1"/>
    <property type="molecule type" value="Genomic_DNA"/>
</dbReference>
<dbReference type="Gramene" id="Pp3c12_16280V3.1">
    <property type="protein sequence ID" value="PAC:32974808.CDS.1"/>
    <property type="gene ID" value="Pp3c12_16280"/>
</dbReference>
<dbReference type="EMBL" id="ABEU02000012">
    <property type="protein sequence ID" value="PNR43976.1"/>
    <property type="molecule type" value="Genomic_DNA"/>
</dbReference>
<gene>
    <name evidence="2" type="ORF">PHYPA_016358</name>
    <name evidence="3" type="ORF">PHYPA_016359</name>
    <name evidence="4" type="ORF">PHYPA_016360</name>
</gene>
<feature type="region of interest" description="Disordered" evidence="1">
    <location>
        <begin position="1"/>
        <end position="22"/>
    </location>
</feature>
<keyword evidence="6" id="KW-1185">Reference proteome</keyword>
<sequence length="259" mass="29216">MRRGQKGALHRPGIEPGSVPWQGTILPLDHRCKDRRCRGSNPGHPRDRREYLPLYYNDCATEHPRRSPARLMCRRPLSQHSFSCLLLPFHLQPAPSTLITSTKVPPPGHPFALRSPRPPLHWKDTPRSISCAQSDPPSSKPQPIRSPEFQTPDTISTLLRVYLIGPPTLPPQPQGSCQFHPCLGETPPTRQYIHTCPPPPKTESRHYDPCYLYLQGDSSHSAHHFITCYRGHICAFHLLVQPPFCLAPLSSLLQSPTNE</sequence>
<evidence type="ECO:0000313" key="3">
    <source>
        <dbReference type="EMBL" id="PNR43976.1"/>
    </source>
</evidence>
<evidence type="ECO:0000313" key="6">
    <source>
        <dbReference type="Proteomes" id="UP000006727"/>
    </source>
</evidence>
<reference evidence="4 6" key="2">
    <citation type="journal article" date="2018" name="Plant J.">
        <title>The Physcomitrella patens chromosome-scale assembly reveals moss genome structure and evolution.</title>
        <authorList>
            <person name="Lang D."/>
            <person name="Ullrich K.K."/>
            <person name="Murat F."/>
            <person name="Fuchs J."/>
            <person name="Jenkins J."/>
            <person name="Haas F.B."/>
            <person name="Piednoel M."/>
            <person name="Gundlach H."/>
            <person name="Van Bel M."/>
            <person name="Meyberg R."/>
            <person name="Vives C."/>
            <person name="Morata J."/>
            <person name="Symeonidi A."/>
            <person name="Hiss M."/>
            <person name="Muchero W."/>
            <person name="Kamisugi Y."/>
            <person name="Saleh O."/>
            <person name="Blanc G."/>
            <person name="Decker E.L."/>
            <person name="van Gessel N."/>
            <person name="Grimwood J."/>
            <person name="Hayes R.D."/>
            <person name="Graham S.W."/>
            <person name="Gunter L.E."/>
            <person name="McDaniel S.F."/>
            <person name="Hoernstein S.N.W."/>
            <person name="Larsson A."/>
            <person name="Li F.W."/>
            <person name="Perroud P.F."/>
            <person name="Phillips J."/>
            <person name="Ranjan P."/>
            <person name="Rokshar D.S."/>
            <person name="Rothfels C.J."/>
            <person name="Schneider L."/>
            <person name="Shu S."/>
            <person name="Stevenson D.W."/>
            <person name="Thummler F."/>
            <person name="Tillich M."/>
            <person name="Villarreal Aguilar J.C."/>
            <person name="Widiez T."/>
            <person name="Wong G.K."/>
            <person name="Wymore A."/>
            <person name="Zhang Y."/>
            <person name="Zimmer A.D."/>
            <person name="Quatrano R.S."/>
            <person name="Mayer K.F.X."/>
            <person name="Goodstein D."/>
            <person name="Casacuberta J.M."/>
            <person name="Vandepoele K."/>
            <person name="Reski R."/>
            <person name="Cuming A.C."/>
            <person name="Tuskan G.A."/>
            <person name="Maumus F."/>
            <person name="Salse J."/>
            <person name="Schmutz J."/>
            <person name="Rensing S.A."/>
        </authorList>
    </citation>
    <scope>NUCLEOTIDE SEQUENCE [LARGE SCALE GENOMIC DNA]</scope>
    <source>
        <strain evidence="5 6">cv. Gransden 2004</strain>
    </source>
</reference>
<dbReference type="AlphaFoldDB" id="A0A2K1JR16"/>
<name>A0A2K1JR16_PHYPA</name>
<feature type="compositionally biased region" description="Polar residues" evidence="1">
    <location>
        <begin position="127"/>
        <end position="137"/>
    </location>
</feature>
<evidence type="ECO:0000256" key="1">
    <source>
        <dbReference type="SAM" id="MobiDB-lite"/>
    </source>
</evidence>
<proteinExistence type="predicted"/>
<dbReference type="Gramene" id="Pp3c12_16320V3.1">
    <property type="protein sequence ID" value="PAC:32972672.CDS.1"/>
    <property type="gene ID" value="Pp3c12_16320"/>
</dbReference>
<dbReference type="EMBL" id="ABEU02000012">
    <property type="protein sequence ID" value="PNR43977.1"/>
    <property type="molecule type" value="Genomic_DNA"/>
</dbReference>
<organism evidence="4">
    <name type="scientific">Physcomitrium patens</name>
    <name type="common">Spreading-leaved earth moss</name>
    <name type="synonym">Physcomitrella patens</name>
    <dbReference type="NCBI Taxonomy" id="3218"/>
    <lineage>
        <taxon>Eukaryota</taxon>
        <taxon>Viridiplantae</taxon>
        <taxon>Streptophyta</taxon>
        <taxon>Embryophyta</taxon>
        <taxon>Bryophyta</taxon>
        <taxon>Bryophytina</taxon>
        <taxon>Bryopsida</taxon>
        <taxon>Funariidae</taxon>
        <taxon>Funariales</taxon>
        <taxon>Funariaceae</taxon>
        <taxon>Physcomitrium</taxon>
    </lineage>
</organism>
<evidence type="ECO:0000313" key="5">
    <source>
        <dbReference type="EnsemblPlants" id="PAC:32972100.CDS.1"/>
    </source>
</evidence>
<dbReference type="EnsemblPlants" id="Pp3c12_16320V3.1">
    <property type="protein sequence ID" value="PAC:32972672.CDS.1"/>
    <property type="gene ID" value="Pp3c12_16320"/>
</dbReference>
<dbReference type="EnsemblPlants" id="Pp3c12_16280V3.1">
    <property type="protein sequence ID" value="PAC:32974808.CDS.1"/>
    <property type="gene ID" value="Pp3c12_16280"/>
</dbReference>